<name>A0A382ZN53_9ZZZZ</name>
<proteinExistence type="predicted"/>
<organism evidence="1">
    <name type="scientific">marine metagenome</name>
    <dbReference type="NCBI Taxonomy" id="408172"/>
    <lineage>
        <taxon>unclassified sequences</taxon>
        <taxon>metagenomes</taxon>
        <taxon>ecological metagenomes</taxon>
    </lineage>
</organism>
<feature type="non-terminal residue" evidence="1">
    <location>
        <position position="110"/>
    </location>
</feature>
<reference evidence="1" key="1">
    <citation type="submission" date="2018-05" db="EMBL/GenBank/DDBJ databases">
        <authorList>
            <person name="Lanie J.A."/>
            <person name="Ng W.-L."/>
            <person name="Kazmierczak K.M."/>
            <person name="Andrzejewski T.M."/>
            <person name="Davidsen T.M."/>
            <person name="Wayne K.J."/>
            <person name="Tettelin H."/>
            <person name="Glass J.I."/>
            <person name="Rusch D."/>
            <person name="Podicherti R."/>
            <person name="Tsui H.-C.T."/>
            <person name="Winkler M.E."/>
        </authorList>
    </citation>
    <scope>NUCLEOTIDE SEQUENCE</scope>
</reference>
<accession>A0A382ZN53</accession>
<dbReference type="AlphaFoldDB" id="A0A382ZN53"/>
<evidence type="ECO:0000313" key="1">
    <source>
        <dbReference type="EMBL" id="SVD97026.1"/>
    </source>
</evidence>
<dbReference type="EMBL" id="UINC01185362">
    <property type="protein sequence ID" value="SVD97026.1"/>
    <property type="molecule type" value="Genomic_DNA"/>
</dbReference>
<sequence length="110" mass="12790">MDNIYNDAEKDSKIELSELDHEASKTPALIQKWNRLLTEAKFQDKLIRIDLKVLKAEKWEYYSGKSDPDVYMENPPSGKKILKTDINQYLDMDKDLNELLKKQAASEAKV</sequence>
<protein>
    <submittedName>
        <fullName evidence="1">Uncharacterized protein</fullName>
    </submittedName>
</protein>
<dbReference type="Pfam" id="PF11056">
    <property type="entry name" value="UvsY"/>
    <property type="match status" value="1"/>
</dbReference>
<feature type="non-terminal residue" evidence="1">
    <location>
        <position position="1"/>
    </location>
</feature>
<gene>
    <name evidence="1" type="ORF">METZ01_LOCUS449880</name>
</gene>
<dbReference type="InterPro" id="IPR021289">
    <property type="entry name" value="UvsY"/>
</dbReference>